<proteinExistence type="predicted"/>
<protein>
    <submittedName>
        <fullName evidence="2 3">Retrotransposon</fullName>
    </submittedName>
</protein>
<gene>
    <name evidence="3" type="ORF">E5676_scaffold592G00270</name>
    <name evidence="2" type="ORF">E6C27_scaffold332G00280</name>
</gene>
<dbReference type="EMBL" id="SSTD01004265">
    <property type="protein sequence ID" value="TYK23927.1"/>
    <property type="molecule type" value="Genomic_DNA"/>
</dbReference>
<dbReference type="EMBL" id="SSTE01015340">
    <property type="protein sequence ID" value="KAA0043141.1"/>
    <property type="molecule type" value="Genomic_DNA"/>
</dbReference>
<sequence length="139" mass="15856">MIRATNRKNDDHSDVDTITVATKAFYFLFDSDVINLATQQNIWVIDSGASIHATSKKEFFAFYTPSDFDSLGWATTNHKCNWHQKCTLGNKNGCKLILKNVKHIPNIRMNLISTGKLDDKIVCNTFDNDKWGKLTKALW</sequence>
<dbReference type="AlphaFoldDB" id="A0A5A7TNH9"/>
<dbReference type="OrthoDB" id="1683578at2759"/>
<reference evidence="4 5" key="1">
    <citation type="submission" date="2019-08" db="EMBL/GenBank/DDBJ databases">
        <title>Draft genome sequences of two oriental melons (Cucumis melo L. var makuwa).</title>
        <authorList>
            <person name="Kwon S.-Y."/>
        </authorList>
    </citation>
    <scope>NUCLEOTIDE SEQUENCE [LARGE SCALE GENOMIC DNA]</scope>
    <source>
        <strain evidence="5">cv. Chang Bougi</strain>
        <strain evidence="4">cv. SW 3</strain>
        <tissue evidence="2">Leaf</tissue>
    </source>
</reference>
<dbReference type="Proteomes" id="UP000321947">
    <property type="component" value="Unassembled WGS sequence"/>
</dbReference>
<dbReference type="Proteomes" id="UP000321393">
    <property type="component" value="Unassembled WGS sequence"/>
</dbReference>
<dbReference type="InterPro" id="IPR054722">
    <property type="entry name" value="PolX-like_BBD"/>
</dbReference>
<feature type="domain" description="Retrovirus-related Pol polyprotein from transposon TNT 1-94-like beta-barrel" evidence="1">
    <location>
        <begin position="43"/>
        <end position="120"/>
    </location>
</feature>
<organism evidence="2 4">
    <name type="scientific">Cucumis melo var. makuwa</name>
    <name type="common">Oriental melon</name>
    <dbReference type="NCBI Taxonomy" id="1194695"/>
    <lineage>
        <taxon>Eukaryota</taxon>
        <taxon>Viridiplantae</taxon>
        <taxon>Streptophyta</taxon>
        <taxon>Embryophyta</taxon>
        <taxon>Tracheophyta</taxon>
        <taxon>Spermatophyta</taxon>
        <taxon>Magnoliopsida</taxon>
        <taxon>eudicotyledons</taxon>
        <taxon>Gunneridae</taxon>
        <taxon>Pentapetalae</taxon>
        <taxon>rosids</taxon>
        <taxon>fabids</taxon>
        <taxon>Cucurbitales</taxon>
        <taxon>Cucurbitaceae</taxon>
        <taxon>Benincaseae</taxon>
        <taxon>Cucumis</taxon>
    </lineage>
</organism>
<accession>A0A5A7TNH9</accession>
<comment type="caution">
    <text evidence="2">The sequence shown here is derived from an EMBL/GenBank/DDBJ whole genome shotgun (WGS) entry which is preliminary data.</text>
</comment>
<evidence type="ECO:0000313" key="3">
    <source>
        <dbReference type="EMBL" id="TYK23927.1"/>
    </source>
</evidence>
<evidence type="ECO:0000313" key="5">
    <source>
        <dbReference type="Proteomes" id="UP000321947"/>
    </source>
</evidence>
<dbReference type="Pfam" id="PF22936">
    <property type="entry name" value="Pol_BBD"/>
    <property type="match status" value="1"/>
</dbReference>
<evidence type="ECO:0000313" key="4">
    <source>
        <dbReference type="Proteomes" id="UP000321393"/>
    </source>
</evidence>
<name>A0A5A7TNH9_CUCMM</name>
<evidence type="ECO:0000259" key="1">
    <source>
        <dbReference type="Pfam" id="PF22936"/>
    </source>
</evidence>
<evidence type="ECO:0000313" key="2">
    <source>
        <dbReference type="EMBL" id="KAA0043141.1"/>
    </source>
</evidence>